<dbReference type="AlphaFoldDB" id="A0A2D3VEK1"/>
<sequence length="234" mass="26352">MNKLFSRRSSKNEPQPGVGNGATLSTSFFSLPAELRNTIYTLAAQDLPLTIVRHSPGLPRSIPGLLLASRRCRMEFLPILLSCCAMTVKVADCNFSNVLRVIGGLYSRELKALRMNKNITIVLDASGRSTERELRTNLRSWVKHKARNLDQLPWRYRAEACVPECGRTLECGHARLLVVLREGARSNEEALAWEVRIMLEGIDDTWSDRINPVISSKMDRFLKTGSRIRRAGSK</sequence>
<reference evidence="1 2" key="1">
    <citation type="submission" date="2016-03" db="EMBL/GenBank/DDBJ databases">
        <authorList>
            <person name="Ploux O."/>
        </authorList>
    </citation>
    <scope>NUCLEOTIDE SEQUENCE [LARGE SCALE GENOMIC DNA]</scope>
    <source>
        <strain evidence="1 2">URUG2</strain>
    </source>
</reference>
<dbReference type="EMBL" id="FJUY01000029">
    <property type="protein sequence ID" value="CZT25635.1"/>
    <property type="molecule type" value="Genomic_DNA"/>
</dbReference>
<dbReference type="GeneID" id="35606329"/>
<evidence type="ECO:0000313" key="2">
    <source>
        <dbReference type="Proteomes" id="UP000225277"/>
    </source>
</evidence>
<keyword evidence="2" id="KW-1185">Reference proteome</keyword>
<dbReference type="Proteomes" id="UP000225277">
    <property type="component" value="Unassembled WGS sequence"/>
</dbReference>
<dbReference type="OrthoDB" id="3864028at2759"/>
<protein>
    <recommendedName>
        <fullName evidence="3">F-box domain-containing protein</fullName>
    </recommendedName>
</protein>
<evidence type="ECO:0000313" key="1">
    <source>
        <dbReference type="EMBL" id="CZT25635.1"/>
    </source>
</evidence>
<accession>A0A2D3VEK1</accession>
<proteinExistence type="predicted"/>
<name>A0A2D3VEK1_9PEZI</name>
<organism evidence="1 2">
    <name type="scientific">Ramularia collo-cygni</name>
    <dbReference type="NCBI Taxonomy" id="112498"/>
    <lineage>
        <taxon>Eukaryota</taxon>
        <taxon>Fungi</taxon>
        <taxon>Dikarya</taxon>
        <taxon>Ascomycota</taxon>
        <taxon>Pezizomycotina</taxon>
        <taxon>Dothideomycetes</taxon>
        <taxon>Dothideomycetidae</taxon>
        <taxon>Mycosphaerellales</taxon>
        <taxon>Mycosphaerellaceae</taxon>
        <taxon>Ramularia</taxon>
    </lineage>
</organism>
<evidence type="ECO:0008006" key="3">
    <source>
        <dbReference type="Google" id="ProtNLM"/>
    </source>
</evidence>
<dbReference type="RefSeq" id="XP_023632293.1">
    <property type="nucleotide sequence ID" value="XM_023776525.1"/>
</dbReference>
<gene>
    <name evidence="1" type="ORF">RCC_11303</name>
</gene>